<sequence length="238" mass="27659">MKLSLDGTVDPWWRFAAFVAKSPKPIFGPDFSKLQVELILQIIENLDVSDLSRLCCTCRKLNQIIHVYRPLFDRIDVNSINIQYGKWYDVLTKARADKVKVNYYMPDHKTLPKIRKSRFLKAHRVVPLKGVLLHTHIKNTFIHFELIHPEMAYDLHLSNLSTNNLFLNFSHHSIQQSLLKRYWPSVADAINGNLSIDSVNVILSPKTFEFYEEIVKSLPDCSVEAVVSYGFEHCKIRF</sequence>
<reference evidence="2" key="1">
    <citation type="submission" date="2020-09" db="EMBL/GenBank/DDBJ databases">
        <authorList>
            <person name="Kikuchi T."/>
        </authorList>
    </citation>
    <scope>NUCLEOTIDE SEQUENCE</scope>
    <source>
        <strain evidence="2">SH1</strain>
    </source>
</reference>
<dbReference type="EMBL" id="CAJFDH010000004">
    <property type="protein sequence ID" value="CAD5221093.1"/>
    <property type="molecule type" value="Genomic_DNA"/>
</dbReference>
<organism evidence="2 3">
    <name type="scientific">Bursaphelenchus okinawaensis</name>
    <dbReference type="NCBI Taxonomy" id="465554"/>
    <lineage>
        <taxon>Eukaryota</taxon>
        <taxon>Metazoa</taxon>
        <taxon>Ecdysozoa</taxon>
        <taxon>Nematoda</taxon>
        <taxon>Chromadorea</taxon>
        <taxon>Rhabditida</taxon>
        <taxon>Tylenchina</taxon>
        <taxon>Tylenchomorpha</taxon>
        <taxon>Aphelenchoidea</taxon>
        <taxon>Aphelenchoididae</taxon>
        <taxon>Bursaphelenchus</taxon>
    </lineage>
</organism>
<name>A0A811KYF5_9BILA</name>
<dbReference type="OrthoDB" id="10052741at2759"/>
<dbReference type="CDD" id="cd09917">
    <property type="entry name" value="F-box_SF"/>
    <property type="match status" value="1"/>
</dbReference>
<feature type="domain" description="F-box" evidence="1">
    <location>
        <begin position="28"/>
        <end position="75"/>
    </location>
</feature>
<dbReference type="EMBL" id="CAJFCW020000004">
    <property type="protein sequence ID" value="CAG9114567.1"/>
    <property type="molecule type" value="Genomic_DNA"/>
</dbReference>
<dbReference type="SMART" id="SM00256">
    <property type="entry name" value="FBOX"/>
    <property type="match status" value="1"/>
</dbReference>
<dbReference type="InterPro" id="IPR036047">
    <property type="entry name" value="F-box-like_dom_sf"/>
</dbReference>
<dbReference type="Gene3D" id="1.20.1280.50">
    <property type="match status" value="1"/>
</dbReference>
<dbReference type="AlphaFoldDB" id="A0A811KYF5"/>
<accession>A0A811KYF5</accession>
<dbReference type="Proteomes" id="UP000614601">
    <property type="component" value="Unassembled WGS sequence"/>
</dbReference>
<evidence type="ECO:0000313" key="2">
    <source>
        <dbReference type="EMBL" id="CAD5221093.1"/>
    </source>
</evidence>
<dbReference type="Proteomes" id="UP000783686">
    <property type="component" value="Unassembled WGS sequence"/>
</dbReference>
<dbReference type="PROSITE" id="PS50181">
    <property type="entry name" value="FBOX"/>
    <property type="match status" value="1"/>
</dbReference>
<evidence type="ECO:0000259" key="1">
    <source>
        <dbReference type="PROSITE" id="PS50181"/>
    </source>
</evidence>
<dbReference type="SUPFAM" id="SSF81383">
    <property type="entry name" value="F-box domain"/>
    <property type="match status" value="1"/>
</dbReference>
<dbReference type="InterPro" id="IPR001810">
    <property type="entry name" value="F-box_dom"/>
</dbReference>
<dbReference type="Pfam" id="PF12937">
    <property type="entry name" value="F-box-like"/>
    <property type="match status" value="1"/>
</dbReference>
<proteinExistence type="predicted"/>
<gene>
    <name evidence="2" type="ORF">BOKJ2_LOCUS9272</name>
</gene>
<comment type="caution">
    <text evidence="2">The sequence shown here is derived from an EMBL/GenBank/DDBJ whole genome shotgun (WGS) entry which is preliminary data.</text>
</comment>
<keyword evidence="3" id="KW-1185">Reference proteome</keyword>
<protein>
    <recommendedName>
        <fullName evidence="1">F-box domain-containing protein</fullName>
    </recommendedName>
</protein>
<evidence type="ECO:0000313" key="3">
    <source>
        <dbReference type="Proteomes" id="UP000614601"/>
    </source>
</evidence>